<comment type="similarity">
    <text evidence="1">Belongs to the sigma-70 factor family. ECF subfamily.</text>
</comment>
<keyword evidence="3" id="KW-0731">Sigma factor</keyword>
<dbReference type="Pfam" id="PF04542">
    <property type="entry name" value="Sigma70_r2"/>
    <property type="match status" value="1"/>
</dbReference>
<dbReference type="PANTHER" id="PTHR43133:SF8">
    <property type="entry name" value="RNA POLYMERASE SIGMA FACTOR HI_1459-RELATED"/>
    <property type="match status" value="1"/>
</dbReference>
<keyword evidence="4" id="KW-0238">DNA-binding</keyword>
<evidence type="ECO:0000256" key="2">
    <source>
        <dbReference type="ARBA" id="ARBA00023015"/>
    </source>
</evidence>
<dbReference type="RefSeq" id="WP_158277814.1">
    <property type="nucleotide sequence ID" value="NZ_PVZG01000012.1"/>
</dbReference>
<protein>
    <submittedName>
        <fullName evidence="7">RNA polymerase sigma (SigZ) subunit</fullName>
    </submittedName>
</protein>
<dbReference type="NCBIfam" id="TIGR02937">
    <property type="entry name" value="sigma70-ECF"/>
    <property type="match status" value="1"/>
</dbReference>
<evidence type="ECO:0000256" key="5">
    <source>
        <dbReference type="ARBA" id="ARBA00023163"/>
    </source>
</evidence>
<dbReference type="GO" id="GO:0006352">
    <property type="term" value="P:DNA-templated transcription initiation"/>
    <property type="evidence" value="ECO:0007669"/>
    <property type="project" value="InterPro"/>
</dbReference>
<dbReference type="AlphaFoldDB" id="A0A2T0RWX6"/>
<proteinExistence type="inferred from homology"/>
<dbReference type="Proteomes" id="UP000239209">
    <property type="component" value="Unassembled WGS sequence"/>
</dbReference>
<dbReference type="SUPFAM" id="SSF88946">
    <property type="entry name" value="Sigma2 domain of RNA polymerase sigma factors"/>
    <property type="match status" value="1"/>
</dbReference>
<keyword evidence="8" id="KW-1185">Reference proteome</keyword>
<evidence type="ECO:0000313" key="7">
    <source>
        <dbReference type="EMBL" id="PRY25671.1"/>
    </source>
</evidence>
<dbReference type="GO" id="GO:0003677">
    <property type="term" value="F:DNA binding"/>
    <property type="evidence" value="ECO:0007669"/>
    <property type="project" value="UniProtKB-KW"/>
</dbReference>
<dbReference type="InterPro" id="IPR036388">
    <property type="entry name" value="WH-like_DNA-bd_sf"/>
</dbReference>
<dbReference type="GO" id="GO:0016987">
    <property type="term" value="F:sigma factor activity"/>
    <property type="evidence" value="ECO:0007669"/>
    <property type="project" value="UniProtKB-KW"/>
</dbReference>
<evidence type="ECO:0000256" key="3">
    <source>
        <dbReference type="ARBA" id="ARBA00023082"/>
    </source>
</evidence>
<organism evidence="7 8">
    <name type="scientific">Pseudosporangium ferrugineum</name>
    <dbReference type="NCBI Taxonomy" id="439699"/>
    <lineage>
        <taxon>Bacteria</taxon>
        <taxon>Bacillati</taxon>
        <taxon>Actinomycetota</taxon>
        <taxon>Actinomycetes</taxon>
        <taxon>Micromonosporales</taxon>
        <taxon>Micromonosporaceae</taxon>
        <taxon>Pseudosporangium</taxon>
    </lineage>
</organism>
<comment type="caution">
    <text evidence="7">The sequence shown here is derived from an EMBL/GenBank/DDBJ whole genome shotgun (WGS) entry which is preliminary data.</text>
</comment>
<evidence type="ECO:0000256" key="1">
    <source>
        <dbReference type="ARBA" id="ARBA00010641"/>
    </source>
</evidence>
<dbReference type="SUPFAM" id="SSF88659">
    <property type="entry name" value="Sigma3 and sigma4 domains of RNA polymerase sigma factors"/>
    <property type="match status" value="1"/>
</dbReference>
<keyword evidence="2" id="KW-0805">Transcription regulation</keyword>
<name>A0A2T0RWX6_9ACTN</name>
<sequence>MRVVGSAAADGDETAETLREAALDATFSGFFTRHHAAVERYLHRLEADRGMVEDVTQEAFLAVRAKWADVQHYTDPRAWAMAVARNMLRDEQKRRGRTPALFFDDIGMPEVPAPADPAEAEDLLASWIQLLPPRMGEVFSLSLDGMADRAIALTLGISHNTVREYKVEARRKLKHLAEADGFTTPAGRRRR</sequence>
<evidence type="ECO:0000256" key="4">
    <source>
        <dbReference type="ARBA" id="ARBA00023125"/>
    </source>
</evidence>
<evidence type="ECO:0000259" key="6">
    <source>
        <dbReference type="Pfam" id="PF04542"/>
    </source>
</evidence>
<reference evidence="7 8" key="1">
    <citation type="submission" date="2018-03" db="EMBL/GenBank/DDBJ databases">
        <title>Genomic Encyclopedia of Archaeal and Bacterial Type Strains, Phase II (KMG-II): from individual species to whole genera.</title>
        <authorList>
            <person name="Goeker M."/>
        </authorList>
    </citation>
    <scope>NUCLEOTIDE SEQUENCE [LARGE SCALE GENOMIC DNA]</scope>
    <source>
        <strain evidence="7 8">DSM 45348</strain>
    </source>
</reference>
<dbReference type="Gene3D" id="1.10.10.10">
    <property type="entry name" value="Winged helix-like DNA-binding domain superfamily/Winged helix DNA-binding domain"/>
    <property type="match status" value="1"/>
</dbReference>
<dbReference type="OrthoDB" id="3383670at2"/>
<dbReference type="InterPro" id="IPR007627">
    <property type="entry name" value="RNA_pol_sigma70_r2"/>
</dbReference>
<feature type="domain" description="RNA polymerase sigma-70 region 2" evidence="6">
    <location>
        <begin position="31"/>
        <end position="98"/>
    </location>
</feature>
<dbReference type="PANTHER" id="PTHR43133">
    <property type="entry name" value="RNA POLYMERASE ECF-TYPE SIGMA FACTO"/>
    <property type="match status" value="1"/>
</dbReference>
<dbReference type="EMBL" id="PVZG01000012">
    <property type="protein sequence ID" value="PRY25671.1"/>
    <property type="molecule type" value="Genomic_DNA"/>
</dbReference>
<evidence type="ECO:0000313" key="8">
    <source>
        <dbReference type="Proteomes" id="UP000239209"/>
    </source>
</evidence>
<dbReference type="InterPro" id="IPR013324">
    <property type="entry name" value="RNA_pol_sigma_r3/r4-like"/>
</dbReference>
<keyword evidence="5" id="KW-0804">Transcription</keyword>
<dbReference type="InterPro" id="IPR014284">
    <property type="entry name" value="RNA_pol_sigma-70_dom"/>
</dbReference>
<dbReference type="Gene3D" id="1.10.1740.10">
    <property type="match status" value="1"/>
</dbReference>
<accession>A0A2T0RWX6</accession>
<gene>
    <name evidence="7" type="ORF">CLV70_11237</name>
</gene>
<dbReference type="InterPro" id="IPR039425">
    <property type="entry name" value="RNA_pol_sigma-70-like"/>
</dbReference>
<dbReference type="InterPro" id="IPR013325">
    <property type="entry name" value="RNA_pol_sigma_r2"/>
</dbReference>